<keyword evidence="3" id="KW-1185">Reference proteome</keyword>
<gene>
    <name evidence="2" type="ORF">EXIGLDRAFT_83321</name>
</gene>
<dbReference type="AlphaFoldDB" id="A0A165HJ16"/>
<sequence length="110" mass="12559">MSVRPDSSLLPELSLVWCAWIIWIAITRRWLYRPANLALTKCFCFLFTTLAGTVLLRTFDQKTVAHHGVHGAESRLAVARILPTLQIRQLNLHACTRPHTERTPARHCMA</sequence>
<accession>A0A165HJ16</accession>
<name>A0A165HJ16_EXIGL</name>
<feature type="transmembrane region" description="Helical" evidence="1">
    <location>
        <begin position="12"/>
        <end position="31"/>
    </location>
</feature>
<reference evidence="2 3" key="1">
    <citation type="journal article" date="2016" name="Mol. Biol. Evol.">
        <title>Comparative Genomics of Early-Diverging Mushroom-Forming Fungi Provides Insights into the Origins of Lignocellulose Decay Capabilities.</title>
        <authorList>
            <person name="Nagy L.G."/>
            <person name="Riley R."/>
            <person name="Tritt A."/>
            <person name="Adam C."/>
            <person name="Daum C."/>
            <person name="Floudas D."/>
            <person name="Sun H."/>
            <person name="Yadav J.S."/>
            <person name="Pangilinan J."/>
            <person name="Larsson K.H."/>
            <person name="Matsuura K."/>
            <person name="Barry K."/>
            <person name="Labutti K."/>
            <person name="Kuo R."/>
            <person name="Ohm R.A."/>
            <person name="Bhattacharya S.S."/>
            <person name="Shirouzu T."/>
            <person name="Yoshinaga Y."/>
            <person name="Martin F.M."/>
            <person name="Grigoriev I.V."/>
            <person name="Hibbett D.S."/>
        </authorList>
    </citation>
    <scope>NUCLEOTIDE SEQUENCE [LARGE SCALE GENOMIC DNA]</scope>
    <source>
        <strain evidence="2 3">HHB12029</strain>
    </source>
</reference>
<dbReference type="InParanoid" id="A0A165HJ16"/>
<proteinExistence type="predicted"/>
<organism evidence="2 3">
    <name type="scientific">Exidia glandulosa HHB12029</name>
    <dbReference type="NCBI Taxonomy" id="1314781"/>
    <lineage>
        <taxon>Eukaryota</taxon>
        <taxon>Fungi</taxon>
        <taxon>Dikarya</taxon>
        <taxon>Basidiomycota</taxon>
        <taxon>Agaricomycotina</taxon>
        <taxon>Agaricomycetes</taxon>
        <taxon>Auriculariales</taxon>
        <taxon>Exidiaceae</taxon>
        <taxon>Exidia</taxon>
    </lineage>
</organism>
<dbReference type="EMBL" id="KV426015">
    <property type="protein sequence ID" value="KZV92043.1"/>
    <property type="molecule type" value="Genomic_DNA"/>
</dbReference>
<keyword evidence="1" id="KW-0812">Transmembrane</keyword>
<evidence type="ECO:0000313" key="2">
    <source>
        <dbReference type="EMBL" id="KZV92043.1"/>
    </source>
</evidence>
<keyword evidence="1" id="KW-0472">Membrane</keyword>
<keyword evidence="1" id="KW-1133">Transmembrane helix</keyword>
<dbReference type="Proteomes" id="UP000077266">
    <property type="component" value="Unassembled WGS sequence"/>
</dbReference>
<protein>
    <submittedName>
        <fullName evidence="2">Uncharacterized protein</fullName>
    </submittedName>
</protein>
<evidence type="ECO:0000256" key="1">
    <source>
        <dbReference type="SAM" id="Phobius"/>
    </source>
</evidence>
<feature type="transmembrane region" description="Helical" evidence="1">
    <location>
        <begin position="37"/>
        <end position="56"/>
    </location>
</feature>
<evidence type="ECO:0000313" key="3">
    <source>
        <dbReference type="Proteomes" id="UP000077266"/>
    </source>
</evidence>